<organism evidence="1 2">
    <name type="scientific">Pleurodeles waltl</name>
    <name type="common">Iberian ribbed newt</name>
    <dbReference type="NCBI Taxonomy" id="8319"/>
    <lineage>
        <taxon>Eukaryota</taxon>
        <taxon>Metazoa</taxon>
        <taxon>Chordata</taxon>
        <taxon>Craniata</taxon>
        <taxon>Vertebrata</taxon>
        <taxon>Euteleostomi</taxon>
        <taxon>Amphibia</taxon>
        <taxon>Batrachia</taxon>
        <taxon>Caudata</taxon>
        <taxon>Salamandroidea</taxon>
        <taxon>Salamandridae</taxon>
        <taxon>Pleurodelinae</taxon>
        <taxon>Pleurodeles</taxon>
    </lineage>
</organism>
<evidence type="ECO:0000313" key="1">
    <source>
        <dbReference type="EMBL" id="KAJ1152402.1"/>
    </source>
</evidence>
<keyword evidence="2" id="KW-1185">Reference proteome</keyword>
<proteinExistence type="predicted"/>
<name>A0AAV7RLI8_PLEWA</name>
<protein>
    <submittedName>
        <fullName evidence="1">Uncharacterized protein</fullName>
    </submittedName>
</protein>
<accession>A0AAV7RLI8</accession>
<sequence>MPALNCFSRRRRRAGMIRRGAAPHPLMPGGAGLYFFTNLRVRLSPLVSATRLPRLLGGGAPDALLCPEARGSCGLPGEGLSE</sequence>
<dbReference type="AlphaFoldDB" id="A0AAV7RLI8"/>
<dbReference type="Proteomes" id="UP001066276">
    <property type="component" value="Chromosome 5"/>
</dbReference>
<gene>
    <name evidence="1" type="ORF">NDU88_005177</name>
</gene>
<evidence type="ECO:0000313" key="2">
    <source>
        <dbReference type="Proteomes" id="UP001066276"/>
    </source>
</evidence>
<reference evidence="1" key="1">
    <citation type="journal article" date="2022" name="bioRxiv">
        <title>Sequencing and chromosome-scale assembly of the giantPleurodeles waltlgenome.</title>
        <authorList>
            <person name="Brown T."/>
            <person name="Elewa A."/>
            <person name="Iarovenko S."/>
            <person name="Subramanian E."/>
            <person name="Araus A.J."/>
            <person name="Petzold A."/>
            <person name="Susuki M."/>
            <person name="Suzuki K.-i.T."/>
            <person name="Hayashi T."/>
            <person name="Toyoda A."/>
            <person name="Oliveira C."/>
            <person name="Osipova E."/>
            <person name="Leigh N.D."/>
            <person name="Simon A."/>
            <person name="Yun M.H."/>
        </authorList>
    </citation>
    <scope>NUCLEOTIDE SEQUENCE</scope>
    <source>
        <strain evidence="1">20211129_DDA</strain>
        <tissue evidence="1">Liver</tissue>
    </source>
</reference>
<dbReference type="EMBL" id="JANPWB010000009">
    <property type="protein sequence ID" value="KAJ1152402.1"/>
    <property type="molecule type" value="Genomic_DNA"/>
</dbReference>
<comment type="caution">
    <text evidence="1">The sequence shown here is derived from an EMBL/GenBank/DDBJ whole genome shotgun (WGS) entry which is preliminary data.</text>
</comment>